<keyword evidence="2" id="KW-0808">Transferase</keyword>
<keyword evidence="1" id="KW-0489">Methyltransferase</keyword>
<reference evidence="5 6" key="1">
    <citation type="journal article" date="2023" name="Plants (Basel)">
        <title>Bridging the Gap: Combining Genomics and Transcriptomics Approaches to Understand Stylosanthes scabra, an Orphan Legume from the Brazilian Caatinga.</title>
        <authorList>
            <person name="Ferreira-Neto J.R.C."/>
            <person name="da Silva M.D."/>
            <person name="Binneck E."/>
            <person name="de Melo N.F."/>
            <person name="da Silva R.H."/>
            <person name="de Melo A.L.T.M."/>
            <person name="Pandolfi V."/>
            <person name="Bustamante F.O."/>
            <person name="Brasileiro-Vidal A.C."/>
            <person name="Benko-Iseppon A.M."/>
        </authorList>
    </citation>
    <scope>NUCLEOTIDE SEQUENCE [LARGE SCALE GENOMIC DNA]</scope>
    <source>
        <tissue evidence="5">Leaves</tissue>
    </source>
</reference>
<evidence type="ECO:0000313" key="5">
    <source>
        <dbReference type="EMBL" id="MED6140289.1"/>
    </source>
</evidence>
<proteinExistence type="predicted"/>
<dbReference type="SUPFAM" id="SSF53335">
    <property type="entry name" value="S-adenosyl-L-methionine-dependent methyltransferases"/>
    <property type="match status" value="1"/>
</dbReference>
<evidence type="ECO:0000256" key="1">
    <source>
        <dbReference type="ARBA" id="ARBA00022603"/>
    </source>
</evidence>
<comment type="caution">
    <text evidence="5">The sequence shown here is derived from an EMBL/GenBank/DDBJ whole genome shotgun (WGS) entry which is preliminary data.</text>
</comment>
<keyword evidence="6" id="KW-1185">Reference proteome</keyword>
<feature type="domain" description="O-methyltransferase C-terminal" evidence="4">
    <location>
        <begin position="2"/>
        <end position="171"/>
    </location>
</feature>
<evidence type="ECO:0000259" key="4">
    <source>
        <dbReference type="Pfam" id="PF00891"/>
    </source>
</evidence>
<dbReference type="EMBL" id="JASCZI010062265">
    <property type="protein sequence ID" value="MED6140289.1"/>
    <property type="molecule type" value="Genomic_DNA"/>
</dbReference>
<sequence>MNVFQYANIDPPFNEVFNEAIVNYSTILMKKILDVYKGFDQINKLVDVGGGLGANLKLITSKYPNIQSVNFDLPHVIENAPLYAGVEHIGGNMFESIPNGDAIFIKNVLHDWGNEECLKKLRNCQKAIRKDGKVIVVDKVLPAVAEQSDDVAKMALRSDVFMMLQTTKGKE</sequence>
<evidence type="ECO:0000313" key="6">
    <source>
        <dbReference type="Proteomes" id="UP001341840"/>
    </source>
</evidence>
<accession>A0ABU6SV19</accession>
<gene>
    <name evidence="5" type="ORF">PIB30_091741</name>
</gene>
<dbReference type="InterPro" id="IPR001077">
    <property type="entry name" value="COMT_C"/>
</dbReference>
<dbReference type="Proteomes" id="UP001341840">
    <property type="component" value="Unassembled WGS sequence"/>
</dbReference>
<keyword evidence="3" id="KW-0949">S-adenosyl-L-methionine</keyword>
<evidence type="ECO:0000256" key="3">
    <source>
        <dbReference type="ARBA" id="ARBA00022691"/>
    </source>
</evidence>
<dbReference type="Gene3D" id="3.40.50.150">
    <property type="entry name" value="Vaccinia Virus protein VP39"/>
    <property type="match status" value="1"/>
</dbReference>
<protein>
    <recommendedName>
        <fullName evidence="4">O-methyltransferase C-terminal domain-containing protein</fullName>
    </recommendedName>
</protein>
<dbReference type="Pfam" id="PF00891">
    <property type="entry name" value="Methyltransf_2"/>
    <property type="match status" value="1"/>
</dbReference>
<dbReference type="InterPro" id="IPR016461">
    <property type="entry name" value="COMT-like"/>
</dbReference>
<name>A0ABU6SV19_9FABA</name>
<dbReference type="InterPro" id="IPR029063">
    <property type="entry name" value="SAM-dependent_MTases_sf"/>
</dbReference>
<dbReference type="PANTHER" id="PTHR11746">
    <property type="entry name" value="O-METHYLTRANSFERASE"/>
    <property type="match status" value="1"/>
</dbReference>
<dbReference type="PROSITE" id="PS51683">
    <property type="entry name" value="SAM_OMT_II"/>
    <property type="match status" value="1"/>
</dbReference>
<evidence type="ECO:0000256" key="2">
    <source>
        <dbReference type="ARBA" id="ARBA00022679"/>
    </source>
</evidence>
<organism evidence="5 6">
    <name type="scientific">Stylosanthes scabra</name>
    <dbReference type="NCBI Taxonomy" id="79078"/>
    <lineage>
        <taxon>Eukaryota</taxon>
        <taxon>Viridiplantae</taxon>
        <taxon>Streptophyta</taxon>
        <taxon>Embryophyta</taxon>
        <taxon>Tracheophyta</taxon>
        <taxon>Spermatophyta</taxon>
        <taxon>Magnoliopsida</taxon>
        <taxon>eudicotyledons</taxon>
        <taxon>Gunneridae</taxon>
        <taxon>Pentapetalae</taxon>
        <taxon>rosids</taxon>
        <taxon>fabids</taxon>
        <taxon>Fabales</taxon>
        <taxon>Fabaceae</taxon>
        <taxon>Papilionoideae</taxon>
        <taxon>50 kb inversion clade</taxon>
        <taxon>dalbergioids sensu lato</taxon>
        <taxon>Dalbergieae</taxon>
        <taxon>Pterocarpus clade</taxon>
        <taxon>Stylosanthes</taxon>
    </lineage>
</organism>